<dbReference type="EMBL" id="CP119326">
    <property type="protein sequence ID" value="WEK40495.1"/>
    <property type="molecule type" value="Genomic_DNA"/>
</dbReference>
<gene>
    <name evidence="1" type="ORF">P0Y50_02490</name>
</gene>
<dbReference type="AlphaFoldDB" id="A0AAJ5X126"/>
<proteinExistence type="predicted"/>
<name>A0AAJ5X126_9CAUL</name>
<sequence length="66" mass="7332">MRPSIVPFAVANRMADGWVDHNTWKRGAKHRLTDADALDLCWCDTDRQGAGEPKKGRLLGFAACSF</sequence>
<protein>
    <submittedName>
        <fullName evidence="1">Uncharacterized protein</fullName>
    </submittedName>
</protein>
<reference evidence="1" key="1">
    <citation type="submission" date="2023-03" db="EMBL/GenBank/DDBJ databases">
        <title>Andean soil-derived lignocellulolytic bacterial consortium as a source of novel taxa and putative plastic-active enzymes.</title>
        <authorList>
            <person name="Diaz-Garcia L."/>
            <person name="Chuvochina M."/>
            <person name="Feuerriegel G."/>
            <person name="Bunk B."/>
            <person name="Sproer C."/>
            <person name="Streit W.R."/>
            <person name="Rodriguez L.M."/>
            <person name="Overmann J."/>
            <person name="Jimenez D.J."/>
        </authorList>
    </citation>
    <scope>NUCLEOTIDE SEQUENCE</scope>
    <source>
        <strain evidence="1">MAG 833</strain>
    </source>
</reference>
<evidence type="ECO:0000313" key="1">
    <source>
        <dbReference type="EMBL" id="WEK40495.1"/>
    </source>
</evidence>
<evidence type="ECO:0000313" key="2">
    <source>
        <dbReference type="Proteomes" id="UP001213664"/>
    </source>
</evidence>
<accession>A0AAJ5X126</accession>
<dbReference type="Proteomes" id="UP001213664">
    <property type="component" value="Chromosome"/>
</dbReference>
<organism evidence="1 2">
    <name type="scientific">Candidatus Brevundimonas colombiensis</name>
    <dbReference type="NCBI Taxonomy" id="3121376"/>
    <lineage>
        <taxon>Bacteria</taxon>
        <taxon>Pseudomonadati</taxon>
        <taxon>Pseudomonadota</taxon>
        <taxon>Alphaproteobacteria</taxon>
        <taxon>Caulobacterales</taxon>
        <taxon>Caulobacteraceae</taxon>
        <taxon>Brevundimonas</taxon>
    </lineage>
</organism>